<name>A0A1I5ETP1_9HYPH</name>
<evidence type="ECO:0000313" key="1">
    <source>
        <dbReference type="EMBL" id="SFO14874.1"/>
    </source>
</evidence>
<sequence>MERQRSPYMNSTCEFYESSLEIFVHLAPGRERTVRPWLPVFSAESFSVQKKGLPPISILRTLV</sequence>
<dbReference type="EMBL" id="FOVR01000003">
    <property type="protein sequence ID" value="SFO14874.1"/>
    <property type="molecule type" value="Genomic_DNA"/>
</dbReference>
<gene>
    <name evidence="1" type="ORF">SAMN04488056_103345</name>
</gene>
<proteinExistence type="predicted"/>
<dbReference type="AlphaFoldDB" id="A0A1I5ETP1"/>
<organism evidence="1 2">
    <name type="scientific">Cohaesibacter marisflavi</name>
    <dbReference type="NCBI Taxonomy" id="655353"/>
    <lineage>
        <taxon>Bacteria</taxon>
        <taxon>Pseudomonadati</taxon>
        <taxon>Pseudomonadota</taxon>
        <taxon>Alphaproteobacteria</taxon>
        <taxon>Hyphomicrobiales</taxon>
        <taxon>Cohaesibacteraceae</taxon>
    </lineage>
</organism>
<accession>A0A1I5ETP1</accession>
<keyword evidence="2" id="KW-1185">Reference proteome</keyword>
<evidence type="ECO:0000313" key="2">
    <source>
        <dbReference type="Proteomes" id="UP000199236"/>
    </source>
</evidence>
<dbReference type="Proteomes" id="UP000199236">
    <property type="component" value="Unassembled WGS sequence"/>
</dbReference>
<reference evidence="1 2" key="1">
    <citation type="submission" date="2016-10" db="EMBL/GenBank/DDBJ databases">
        <authorList>
            <person name="de Groot N.N."/>
        </authorList>
    </citation>
    <scope>NUCLEOTIDE SEQUENCE [LARGE SCALE GENOMIC DNA]</scope>
    <source>
        <strain evidence="1 2">CGMCC 1.9157</strain>
    </source>
</reference>
<protein>
    <submittedName>
        <fullName evidence="1">Uncharacterized protein</fullName>
    </submittedName>
</protein>
<dbReference type="STRING" id="655353.SAMN04488056_103345"/>